<dbReference type="Pfam" id="PF00072">
    <property type="entry name" value="Response_reg"/>
    <property type="match status" value="1"/>
</dbReference>
<feature type="compositionally biased region" description="Polar residues" evidence="7">
    <location>
        <begin position="372"/>
        <end position="381"/>
    </location>
</feature>
<organism evidence="10 11">
    <name type="scientific">Lentithecium fluviatile CBS 122367</name>
    <dbReference type="NCBI Taxonomy" id="1168545"/>
    <lineage>
        <taxon>Eukaryota</taxon>
        <taxon>Fungi</taxon>
        <taxon>Dikarya</taxon>
        <taxon>Ascomycota</taxon>
        <taxon>Pezizomycotina</taxon>
        <taxon>Dothideomycetes</taxon>
        <taxon>Pleosporomycetidae</taxon>
        <taxon>Pleosporales</taxon>
        <taxon>Massarineae</taxon>
        <taxon>Lentitheciaceae</taxon>
        <taxon>Lentithecium</taxon>
    </lineage>
</organism>
<dbReference type="EC" id="2.7.13.3" evidence="2"/>
<evidence type="ECO:0000256" key="1">
    <source>
        <dbReference type="ARBA" id="ARBA00000085"/>
    </source>
</evidence>
<evidence type="ECO:0000259" key="8">
    <source>
        <dbReference type="PROSITE" id="PS50109"/>
    </source>
</evidence>
<name>A0A6G1ICH7_9PLEO</name>
<evidence type="ECO:0000256" key="4">
    <source>
        <dbReference type="ARBA" id="ARBA00022679"/>
    </source>
</evidence>
<dbReference type="FunFam" id="3.30.450.40:FF:000083">
    <property type="entry name" value="Sensor histidine kinase/response regulator, putative (AFU_orthologue AFUA_4G00660)"/>
    <property type="match status" value="1"/>
</dbReference>
<feature type="compositionally biased region" description="Pro residues" evidence="7">
    <location>
        <begin position="998"/>
        <end position="1008"/>
    </location>
</feature>
<dbReference type="InterPro" id="IPR004358">
    <property type="entry name" value="Sig_transdc_His_kin-like_C"/>
</dbReference>
<dbReference type="InterPro" id="IPR036890">
    <property type="entry name" value="HATPase_C_sf"/>
</dbReference>
<feature type="region of interest" description="Disordered" evidence="7">
    <location>
        <begin position="326"/>
        <end position="393"/>
    </location>
</feature>
<dbReference type="Pfam" id="PF02518">
    <property type="entry name" value="HATPase_c"/>
    <property type="match status" value="1"/>
</dbReference>
<dbReference type="AlphaFoldDB" id="A0A6G1ICH7"/>
<dbReference type="Pfam" id="PF01590">
    <property type="entry name" value="GAF"/>
    <property type="match status" value="1"/>
</dbReference>
<dbReference type="SUPFAM" id="SSF55781">
    <property type="entry name" value="GAF domain-like"/>
    <property type="match status" value="1"/>
</dbReference>
<keyword evidence="11" id="KW-1185">Reference proteome</keyword>
<dbReference type="Gene3D" id="3.30.450.40">
    <property type="match status" value="1"/>
</dbReference>
<sequence>MRPFSEAIRERDLQRYYQPWLDAQSLVNAADGRAKGLTYEGYEAKASRDKVLTAFAQLAALRLDVRRAMVSLIDSNRQYILAEATRTLSLQSQSAEHEADDLWLGHTILKRDDAVCHHTFGSTYSAKEANGELYTANALLIPDCRQDPRFSFRDYVKSEPGVRFYAGVPITTKAGHTIGVYAVSDDKPRHGLRAAEVRFLQDVAAAVMEHLELGKDSDARVTGERMVRGLTEFIERTSLHETRGPSSHRPTTLEKQTENARRQAIADEEPSSSMPTAKQPQRKRETERETDASRIFQRAARIMRQSTQADGVVFFDTSTASISSHAYRTSTNNASSDESPYSSTTAGSATASRKRRRERGGKASGAEGTEGVQDTPSSAESNPCPIVGLSLRTGSPNVTENDFVFTEASMERYISRYPQGKFFSFDAEGAGINSSDEKSEKSDPENPENSENSDKLTSPPVDTRRPRKTKERFIPTEFIRVLPNVRSLIFLPIWDPASERWTAGGFIWTSAAGRLLNPENELPYLKAFGNSITSELGRWNAQRSDRAKTTFIASISHELRSPLHGILGSVEFLRDTVSSGYQQSLVSSIETCGKTLLDTIDHVLDYAKINKLRSASATARRKHRADGHTQRLPADNSILGVTTVFNLGQLVEEVCDTVCAGHTFRKTHDVHSVSFYDQGTLTTPSTNISKGSHAGDGSSAVEKGKDRVVVTLNVAPFVNWTVRTQPGALRRVVMNLLGNALKYTDTGFITVSLVQIEGQSNAHAVEFELSVEDSGRGMSTEYQHTRLFAPFSQENPFSNGTGLGLSIVKQIVESLKGVVDVQSTLNVGTRVSVSLKLPTGPREKARTSSPMLLGSSEVLKDKVASVIFPSSSIGGVGEKLRESMALGCSSFNMRTVEEFDLTAKPDFLLTEPESLFDVLAGYIANGKEQPLPAVICICADPAEKTATEARIIRDFPSLHGIIEAMAQPCGPRKLAASLLEGQARATQRAQNLRAQPMDLPPPSPPSPGPKILVQRSTSDYVRGGNATPTSDSTPNESYFPTPSRVLLVDDNAINLRLLVVFAQRQNLRYSSALDGLQALSVFKTEACTTDPPSRPFDFVLMDLQMPVMGGLESTRRIREFEAERGLVKCTIVALTGLASEKDQRDAVEAGVDMYLVKPVKFADIRRVFGGR</sequence>
<dbReference type="Proteomes" id="UP000799291">
    <property type="component" value="Unassembled WGS sequence"/>
</dbReference>
<dbReference type="InterPro" id="IPR005467">
    <property type="entry name" value="His_kinase_dom"/>
</dbReference>
<evidence type="ECO:0000256" key="5">
    <source>
        <dbReference type="ARBA" id="ARBA00022777"/>
    </source>
</evidence>
<dbReference type="SMART" id="SM00388">
    <property type="entry name" value="HisKA"/>
    <property type="match status" value="1"/>
</dbReference>
<comment type="catalytic activity">
    <reaction evidence="1">
        <text>ATP + protein L-histidine = ADP + protein N-phospho-L-histidine.</text>
        <dbReference type="EC" id="2.7.13.3"/>
    </reaction>
</comment>
<gene>
    <name evidence="10" type="ORF">K458DRAFT_482096</name>
</gene>
<feature type="region of interest" description="Disordered" evidence="7">
    <location>
        <begin position="234"/>
        <end position="292"/>
    </location>
</feature>
<feature type="region of interest" description="Disordered" evidence="7">
    <location>
        <begin position="994"/>
        <end position="1013"/>
    </location>
</feature>
<dbReference type="GO" id="GO:0000155">
    <property type="term" value="F:phosphorelay sensor kinase activity"/>
    <property type="evidence" value="ECO:0007669"/>
    <property type="project" value="InterPro"/>
</dbReference>
<dbReference type="PRINTS" id="PR00344">
    <property type="entry name" value="BCTRLSENSOR"/>
</dbReference>
<dbReference type="SMART" id="SM00448">
    <property type="entry name" value="REC"/>
    <property type="match status" value="1"/>
</dbReference>
<feature type="compositionally biased region" description="Basic and acidic residues" evidence="7">
    <location>
        <begin position="234"/>
        <end position="243"/>
    </location>
</feature>
<dbReference type="Gene3D" id="3.30.565.10">
    <property type="entry name" value="Histidine kinase-like ATPase, C-terminal domain"/>
    <property type="match status" value="1"/>
</dbReference>
<dbReference type="InterPro" id="IPR003018">
    <property type="entry name" value="GAF"/>
</dbReference>
<evidence type="ECO:0000256" key="7">
    <source>
        <dbReference type="SAM" id="MobiDB-lite"/>
    </source>
</evidence>
<accession>A0A6G1ICH7</accession>
<evidence type="ECO:0000313" key="11">
    <source>
        <dbReference type="Proteomes" id="UP000799291"/>
    </source>
</evidence>
<dbReference type="Gene3D" id="1.10.287.130">
    <property type="match status" value="1"/>
</dbReference>
<dbReference type="GO" id="GO:0009927">
    <property type="term" value="F:histidine phosphotransfer kinase activity"/>
    <property type="evidence" value="ECO:0007669"/>
    <property type="project" value="TreeGrafter"/>
</dbReference>
<dbReference type="InterPro" id="IPR003594">
    <property type="entry name" value="HATPase_dom"/>
</dbReference>
<dbReference type="InterPro" id="IPR036097">
    <property type="entry name" value="HisK_dim/P_sf"/>
</dbReference>
<feature type="compositionally biased region" description="Polar residues" evidence="7">
    <location>
        <begin position="326"/>
        <end position="341"/>
    </location>
</feature>
<dbReference type="PROSITE" id="PS50110">
    <property type="entry name" value="RESPONSE_REGULATORY"/>
    <property type="match status" value="1"/>
</dbReference>
<feature type="domain" description="Histidine kinase" evidence="8">
    <location>
        <begin position="554"/>
        <end position="839"/>
    </location>
</feature>
<dbReference type="FunFam" id="1.10.287.130:FF:000023">
    <property type="entry name" value="Sensor histidine kinase/response regulator, putative"/>
    <property type="match status" value="1"/>
</dbReference>
<dbReference type="OrthoDB" id="303614at2759"/>
<dbReference type="Gene3D" id="3.40.50.2300">
    <property type="match status" value="1"/>
</dbReference>
<dbReference type="CDD" id="cd17546">
    <property type="entry name" value="REC_hyHK_CKI1_RcsC-like"/>
    <property type="match status" value="1"/>
</dbReference>
<dbReference type="PANTHER" id="PTHR43047">
    <property type="entry name" value="TWO-COMPONENT HISTIDINE PROTEIN KINASE"/>
    <property type="match status" value="1"/>
</dbReference>
<evidence type="ECO:0000259" key="9">
    <source>
        <dbReference type="PROSITE" id="PS50110"/>
    </source>
</evidence>
<dbReference type="PANTHER" id="PTHR43047:SF72">
    <property type="entry name" value="OSMOSENSING HISTIDINE PROTEIN KINASE SLN1"/>
    <property type="match status" value="1"/>
</dbReference>
<dbReference type="CDD" id="cd00082">
    <property type="entry name" value="HisKA"/>
    <property type="match status" value="1"/>
</dbReference>
<feature type="compositionally biased region" description="Basic and acidic residues" evidence="7">
    <location>
        <begin position="435"/>
        <end position="444"/>
    </location>
</feature>
<feature type="modified residue" description="4-aspartylphosphate" evidence="6">
    <location>
        <position position="1102"/>
    </location>
</feature>
<feature type="region of interest" description="Disordered" evidence="7">
    <location>
        <begin position="428"/>
        <end position="469"/>
    </location>
</feature>
<dbReference type="EMBL" id="MU005645">
    <property type="protein sequence ID" value="KAF2675906.1"/>
    <property type="molecule type" value="Genomic_DNA"/>
</dbReference>
<feature type="compositionally biased region" description="Low complexity" evidence="7">
    <location>
        <begin position="342"/>
        <end position="351"/>
    </location>
</feature>
<evidence type="ECO:0000313" key="10">
    <source>
        <dbReference type="EMBL" id="KAF2675906.1"/>
    </source>
</evidence>
<proteinExistence type="predicted"/>
<dbReference type="SUPFAM" id="SSF52172">
    <property type="entry name" value="CheY-like"/>
    <property type="match status" value="1"/>
</dbReference>
<dbReference type="Pfam" id="PF00512">
    <property type="entry name" value="HisKA"/>
    <property type="match status" value="1"/>
</dbReference>
<dbReference type="GO" id="GO:0005886">
    <property type="term" value="C:plasma membrane"/>
    <property type="evidence" value="ECO:0007669"/>
    <property type="project" value="TreeGrafter"/>
</dbReference>
<evidence type="ECO:0000256" key="6">
    <source>
        <dbReference type="PROSITE-ProRule" id="PRU00169"/>
    </source>
</evidence>
<keyword evidence="4" id="KW-0808">Transferase</keyword>
<feature type="compositionally biased region" description="Basic and acidic residues" evidence="7">
    <location>
        <begin position="282"/>
        <end position="292"/>
    </location>
</feature>
<dbReference type="InterPro" id="IPR003661">
    <property type="entry name" value="HisK_dim/P_dom"/>
</dbReference>
<dbReference type="PROSITE" id="PS50109">
    <property type="entry name" value="HIS_KIN"/>
    <property type="match status" value="1"/>
</dbReference>
<keyword evidence="3 6" id="KW-0597">Phosphoprotein</keyword>
<dbReference type="SUPFAM" id="SSF47384">
    <property type="entry name" value="Homodimeric domain of signal transducing histidine kinase"/>
    <property type="match status" value="1"/>
</dbReference>
<dbReference type="InterPro" id="IPR029016">
    <property type="entry name" value="GAF-like_dom_sf"/>
</dbReference>
<reference evidence="10" key="1">
    <citation type="journal article" date="2020" name="Stud. Mycol.">
        <title>101 Dothideomycetes genomes: a test case for predicting lifestyles and emergence of pathogens.</title>
        <authorList>
            <person name="Haridas S."/>
            <person name="Albert R."/>
            <person name="Binder M."/>
            <person name="Bloem J."/>
            <person name="Labutti K."/>
            <person name="Salamov A."/>
            <person name="Andreopoulos B."/>
            <person name="Baker S."/>
            <person name="Barry K."/>
            <person name="Bills G."/>
            <person name="Bluhm B."/>
            <person name="Cannon C."/>
            <person name="Castanera R."/>
            <person name="Culley D."/>
            <person name="Daum C."/>
            <person name="Ezra D."/>
            <person name="Gonzalez J."/>
            <person name="Henrissat B."/>
            <person name="Kuo A."/>
            <person name="Liang C."/>
            <person name="Lipzen A."/>
            <person name="Lutzoni F."/>
            <person name="Magnuson J."/>
            <person name="Mondo S."/>
            <person name="Nolan M."/>
            <person name="Ohm R."/>
            <person name="Pangilinan J."/>
            <person name="Park H.-J."/>
            <person name="Ramirez L."/>
            <person name="Alfaro M."/>
            <person name="Sun H."/>
            <person name="Tritt A."/>
            <person name="Yoshinaga Y."/>
            <person name="Zwiers L.-H."/>
            <person name="Turgeon B."/>
            <person name="Goodwin S."/>
            <person name="Spatafora J."/>
            <person name="Crous P."/>
            <person name="Grigoriev I."/>
        </authorList>
    </citation>
    <scope>NUCLEOTIDE SEQUENCE</scope>
    <source>
        <strain evidence="10">CBS 122367</strain>
    </source>
</reference>
<evidence type="ECO:0000256" key="3">
    <source>
        <dbReference type="ARBA" id="ARBA00022553"/>
    </source>
</evidence>
<dbReference type="InterPro" id="IPR011006">
    <property type="entry name" value="CheY-like_superfamily"/>
</dbReference>
<keyword evidence="5" id="KW-0418">Kinase</keyword>
<evidence type="ECO:0000256" key="2">
    <source>
        <dbReference type="ARBA" id="ARBA00012438"/>
    </source>
</evidence>
<dbReference type="InterPro" id="IPR001789">
    <property type="entry name" value="Sig_transdc_resp-reg_receiver"/>
</dbReference>
<feature type="compositionally biased region" description="Basic and acidic residues" evidence="7">
    <location>
        <begin position="251"/>
        <end position="265"/>
    </location>
</feature>
<feature type="domain" description="Response regulatory" evidence="9">
    <location>
        <begin position="1044"/>
        <end position="1171"/>
    </location>
</feature>
<dbReference type="SMART" id="SM00387">
    <property type="entry name" value="HATPase_c"/>
    <property type="match status" value="1"/>
</dbReference>
<dbReference type="SUPFAM" id="SSF55874">
    <property type="entry name" value="ATPase domain of HSP90 chaperone/DNA topoisomerase II/histidine kinase"/>
    <property type="match status" value="1"/>
</dbReference>
<protein>
    <recommendedName>
        <fullName evidence="2">histidine kinase</fullName>
        <ecNumber evidence="2">2.7.13.3</ecNumber>
    </recommendedName>
</protein>